<sequence>MDPSNYVQCPYEPSHSILKTQIQFHLLKDHPNYVGPRKEPCPFNTTHLIDVALLEVPSHIFSVLL</sequence>
<proteinExistence type="predicted"/>
<evidence type="ECO:0000313" key="5">
    <source>
        <dbReference type="EMBL" id="CAB0017354.1"/>
    </source>
</evidence>
<evidence type="ECO:0000256" key="2">
    <source>
        <dbReference type="ARBA" id="ARBA00022771"/>
    </source>
</evidence>
<organism evidence="5 6">
    <name type="scientific">Nesidiocoris tenuis</name>
    <dbReference type="NCBI Taxonomy" id="355587"/>
    <lineage>
        <taxon>Eukaryota</taxon>
        <taxon>Metazoa</taxon>
        <taxon>Ecdysozoa</taxon>
        <taxon>Arthropoda</taxon>
        <taxon>Hexapoda</taxon>
        <taxon>Insecta</taxon>
        <taxon>Pterygota</taxon>
        <taxon>Neoptera</taxon>
        <taxon>Paraneoptera</taxon>
        <taxon>Hemiptera</taxon>
        <taxon>Heteroptera</taxon>
        <taxon>Panheteroptera</taxon>
        <taxon>Cimicomorpha</taxon>
        <taxon>Miridae</taxon>
        <taxon>Dicyphina</taxon>
        <taxon>Nesidiocoris</taxon>
    </lineage>
</organism>
<accession>A0A6H5HMD1</accession>
<evidence type="ECO:0000256" key="3">
    <source>
        <dbReference type="ARBA" id="ARBA00022833"/>
    </source>
</evidence>
<gene>
    <name evidence="5" type="ORF">NTEN_LOCUS21372</name>
</gene>
<dbReference type="EMBL" id="CADCXU010031273">
    <property type="protein sequence ID" value="CAB0017354.1"/>
    <property type="molecule type" value="Genomic_DNA"/>
</dbReference>
<dbReference type="AlphaFoldDB" id="A0A6H5HMD1"/>
<evidence type="ECO:0000313" key="6">
    <source>
        <dbReference type="Proteomes" id="UP000479000"/>
    </source>
</evidence>
<keyword evidence="2" id="KW-0863">Zinc-finger</keyword>
<dbReference type="Proteomes" id="UP000479000">
    <property type="component" value="Unassembled WGS sequence"/>
</dbReference>
<dbReference type="InterPro" id="IPR022776">
    <property type="entry name" value="TRM13/UPF0224_CHHC_Znf_dom"/>
</dbReference>
<keyword evidence="3" id="KW-0862">Zinc</keyword>
<dbReference type="OrthoDB" id="5839404at2759"/>
<keyword evidence="1" id="KW-0479">Metal-binding</keyword>
<dbReference type="Pfam" id="PF05253">
    <property type="entry name" value="zf-U11-48K"/>
    <property type="match status" value="1"/>
</dbReference>
<dbReference type="GO" id="GO:0008270">
    <property type="term" value="F:zinc ion binding"/>
    <property type="evidence" value="ECO:0007669"/>
    <property type="project" value="UniProtKB-KW"/>
</dbReference>
<evidence type="ECO:0000259" key="4">
    <source>
        <dbReference type="Pfam" id="PF05253"/>
    </source>
</evidence>
<reference evidence="5 6" key="1">
    <citation type="submission" date="2020-02" db="EMBL/GenBank/DDBJ databases">
        <authorList>
            <person name="Ferguson B K."/>
        </authorList>
    </citation>
    <scope>NUCLEOTIDE SEQUENCE [LARGE SCALE GENOMIC DNA]</scope>
</reference>
<evidence type="ECO:0000256" key="1">
    <source>
        <dbReference type="ARBA" id="ARBA00022723"/>
    </source>
</evidence>
<keyword evidence="6" id="KW-1185">Reference proteome</keyword>
<feature type="domain" description="CHHC U11-48K-type" evidence="4">
    <location>
        <begin position="6"/>
        <end position="28"/>
    </location>
</feature>
<protein>
    <recommendedName>
        <fullName evidence="4">CHHC U11-48K-type domain-containing protein</fullName>
    </recommendedName>
</protein>
<name>A0A6H5HMD1_9HEMI</name>